<name>A0A1F5KTW9_9BACT</name>
<evidence type="ECO:0000313" key="2">
    <source>
        <dbReference type="Proteomes" id="UP000178565"/>
    </source>
</evidence>
<dbReference type="STRING" id="1797785.A3B45_03835"/>
<sequence>MGKEQGKKEPELSANMIDFLRDQEVKSEIQAYIDAANELGVGLSKEDAIRAVELEMQKPDE</sequence>
<dbReference type="AlphaFoldDB" id="A0A1F5KTW9"/>
<dbReference type="Proteomes" id="UP000178565">
    <property type="component" value="Unassembled WGS sequence"/>
</dbReference>
<comment type="caution">
    <text evidence="1">The sequence shown here is derived from an EMBL/GenBank/DDBJ whole genome shotgun (WGS) entry which is preliminary data.</text>
</comment>
<dbReference type="EMBL" id="MFDM01000003">
    <property type="protein sequence ID" value="OGE44378.1"/>
    <property type="molecule type" value="Genomic_DNA"/>
</dbReference>
<protein>
    <submittedName>
        <fullName evidence="1">Uncharacterized protein</fullName>
    </submittedName>
</protein>
<evidence type="ECO:0000313" key="1">
    <source>
        <dbReference type="EMBL" id="OGE44378.1"/>
    </source>
</evidence>
<organism evidence="1 2">
    <name type="scientific">Candidatus Daviesbacteria bacterium RIFCSPLOWO2_01_FULL_39_12</name>
    <dbReference type="NCBI Taxonomy" id="1797785"/>
    <lineage>
        <taxon>Bacteria</taxon>
        <taxon>Candidatus Daviesiibacteriota</taxon>
    </lineage>
</organism>
<gene>
    <name evidence="1" type="ORF">A3B45_03835</name>
</gene>
<proteinExistence type="predicted"/>
<reference evidence="1 2" key="1">
    <citation type="journal article" date="2016" name="Nat. Commun.">
        <title>Thousands of microbial genomes shed light on interconnected biogeochemical processes in an aquifer system.</title>
        <authorList>
            <person name="Anantharaman K."/>
            <person name="Brown C.T."/>
            <person name="Hug L.A."/>
            <person name="Sharon I."/>
            <person name="Castelle C.J."/>
            <person name="Probst A.J."/>
            <person name="Thomas B.C."/>
            <person name="Singh A."/>
            <person name="Wilkins M.J."/>
            <person name="Karaoz U."/>
            <person name="Brodie E.L."/>
            <person name="Williams K.H."/>
            <person name="Hubbard S.S."/>
            <person name="Banfield J.F."/>
        </authorList>
    </citation>
    <scope>NUCLEOTIDE SEQUENCE [LARGE SCALE GENOMIC DNA]</scope>
</reference>
<accession>A0A1F5KTW9</accession>